<feature type="region of interest" description="Disordered" evidence="1">
    <location>
        <begin position="583"/>
        <end position="780"/>
    </location>
</feature>
<protein>
    <submittedName>
        <fullName evidence="2">Uncharacterized protein</fullName>
    </submittedName>
</protein>
<feature type="region of interest" description="Disordered" evidence="1">
    <location>
        <begin position="222"/>
        <end position="567"/>
    </location>
</feature>
<feature type="compositionally biased region" description="Low complexity" evidence="1">
    <location>
        <begin position="319"/>
        <end position="331"/>
    </location>
</feature>
<sequence length="780" mass="82492">MAVFPQSIPKDDNLIGTVRPLFTPPSLVPAKTAKKASKKTAPVETSRPVSTLSSPEAAKSLPLGNKTSNNGITASLPPLSAPDSTGATKRASSKKTPKNNEASKVLQPLPVSSPLKSAKPSATSKPARKTKTWCQHDPISFDGPIQAPALADYVHRRKSLESSTPSQSSLPLKQLLGKKNPMDDKELLSGLGISAACKLVSLLGQDPRTGGGQQRDCFTSSPFVKSLLNGPPKTAPGVVTKGGANEKAKAKAKTVNEKSTSAVAKKKTPTDTEKTSTDAKTITPSDANKKTPADAKTKALKESTAKSVPPANTNKEPTPAASGSSSASKAKPPQPSSQRQNDPPPKATGSTKPQGTSGHEKPSIPQREIQKPSSQAQGGHGHGSSSAAQTIANSISNSGCENSGEESSGNSTPSTLSSEVNLAISPVANSSSSSDWEDSEEEAGSPSPQNSEWPPNDQYLPVGLGIGQDYEDPGFSPVDYNHPEFSQFDASGYNEFAHASGGSHQAPEGYGYQSPRSHSPFDTNHGYDTDSRPRVGGEPEHQYNDAPPIGYGQQSSGGFSHYDVNNESDHVAVNNAAYYTDQSHGNYTQFDSSAQNGYNTNRGVDYSYQGFDGFSHFDVSGGQYHAQVNEESEDGTSDSSSSQDSGSEDNDPNEHYGNGSYSHDWQSNNGNMHMAYQADVTSPSGPYGAEAATSSESDSDEEGEEGDVSDDDEEEEVQHHQHQQYHQYQQYQNNGWEEGEDEGDETDETDEGDDTDEGDGTDEGDEGDGTDEGDDTDDSD</sequence>
<feature type="compositionally biased region" description="Low complexity" evidence="1">
    <location>
        <begin position="373"/>
        <end position="418"/>
    </location>
</feature>
<comment type="caution">
    <text evidence="2">The sequence shown here is derived from an EMBL/GenBank/DDBJ whole genome shotgun (WGS) entry which is preliminary data.</text>
</comment>
<evidence type="ECO:0000313" key="2">
    <source>
        <dbReference type="EMBL" id="KAK7432033.1"/>
    </source>
</evidence>
<reference evidence="2 3" key="1">
    <citation type="journal article" date="2025" name="Microbiol. Resour. Announc.">
        <title>Draft genome sequences for Neonectria magnoliae and Neonectria punicea, canker pathogens of Liriodendron tulipifera and Acer saccharum in West Virginia.</title>
        <authorList>
            <person name="Petronek H.M."/>
            <person name="Kasson M.T."/>
            <person name="Metheny A.M."/>
            <person name="Stauder C.M."/>
            <person name="Lovett B."/>
            <person name="Lynch S.C."/>
            <person name="Garnas J.R."/>
            <person name="Kasson L.R."/>
            <person name="Stajich J.E."/>
        </authorList>
    </citation>
    <scope>NUCLEOTIDE SEQUENCE [LARGE SCALE GENOMIC DNA]</scope>
    <source>
        <strain evidence="2 3">NRRL 64651</strain>
    </source>
</reference>
<gene>
    <name evidence="2" type="ORF">QQZ08_001323</name>
</gene>
<feature type="compositionally biased region" description="Polar residues" evidence="1">
    <location>
        <begin position="659"/>
        <end position="671"/>
    </location>
</feature>
<evidence type="ECO:0000313" key="3">
    <source>
        <dbReference type="Proteomes" id="UP001498421"/>
    </source>
</evidence>
<feature type="compositionally biased region" description="Basic and acidic residues" evidence="1">
    <location>
        <begin position="525"/>
        <end position="543"/>
    </location>
</feature>
<dbReference type="Proteomes" id="UP001498421">
    <property type="component" value="Unassembled WGS sequence"/>
</dbReference>
<feature type="compositionally biased region" description="Basic and acidic residues" evidence="1">
    <location>
        <begin position="287"/>
        <end position="304"/>
    </location>
</feature>
<dbReference type="EMBL" id="JAZAVK010000007">
    <property type="protein sequence ID" value="KAK7432033.1"/>
    <property type="molecule type" value="Genomic_DNA"/>
</dbReference>
<feature type="compositionally biased region" description="Polar residues" evidence="1">
    <location>
        <begin position="583"/>
        <end position="602"/>
    </location>
</feature>
<feature type="region of interest" description="Disordered" evidence="1">
    <location>
        <begin position="1"/>
        <end position="141"/>
    </location>
</feature>
<name>A0ABR1IGP7_9HYPO</name>
<feature type="compositionally biased region" description="Acidic residues" evidence="1">
    <location>
        <begin position="737"/>
        <end position="780"/>
    </location>
</feature>
<feature type="compositionally biased region" description="Acidic residues" evidence="1">
    <location>
        <begin position="697"/>
        <end position="716"/>
    </location>
</feature>
<keyword evidence="3" id="KW-1185">Reference proteome</keyword>
<feature type="compositionally biased region" description="Basic and acidic residues" evidence="1">
    <location>
        <begin position="268"/>
        <end position="277"/>
    </location>
</feature>
<organism evidence="2 3">
    <name type="scientific">Neonectria magnoliae</name>
    <dbReference type="NCBI Taxonomy" id="2732573"/>
    <lineage>
        <taxon>Eukaryota</taxon>
        <taxon>Fungi</taxon>
        <taxon>Dikarya</taxon>
        <taxon>Ascomycota</taxon>
        <taxon>Pezizomycotina</taxon>
        <taxon>Sordariomycetes</taxon>
        <taxon>Hypocreomycetidae</taxon>
        <taxon>Hypocreales</taxon>
        <taxon>Nectriaceae</taxon>
        <taxon>Neonectria</taxon>
    </lineage>
</organism>
<feature type="compositionally biased region" description="Low complexity" evidence="1">
    <location>
        <begin position="161"/>
        <end position="175"/>
    </location>
</feature>
<accession>A0ABR1IGP7</accession>
<evidence type="ECO:0000256" key="1">
    <source>
        <dbReference type="SAM" id="MobiDB-lite"/>
    </source>
</evidence>
<feature type="compositionally biased region" description="Polar residues" evidence="1">
    <location>
        <begin position="348"/>
        <end position="357"/>
    </location>
</feature>
<feature type="region of interest" description="Disordered" evidence="1">
    <location>
        <begin position="156"/>
        <end position="178"/>
    </location>
</feature>
<proteinExistence type="predicted"/>